<dbReference type="InterPro" id="IPR045214">
    <property type="entry name" value="Surf1/Surf4"/>
</dbReference>
<keyword evidence="5 6" id="KW-0472">Membrane</keyword>
<keyword evidence="8" id="KW-1185">Reference proteome</keyword>
<keyword evidence="6" id="KW-1003">Cell membrane</keyword>
<sequence length="251" mass="27875">MSSKSSFPPRSLIAAGIAVFIVVCGLLSLGVWQLQRLAWKNDLIARVDARVHAVPVPAPGPDQWPDISRENDEYRRVSVSGTFQHDRETLVQAVTELGAGFWVLTPLVDDRGDAILINRGFVPSDRRLPESRAAGQIDGAVTVTGLIRITEPKGAFLRDNDPVADKWYARDVAAIAEARDLGDTAPYFIDADGTPNPGDYPRGGLTRISFPNTHLIYALTWFSMAVIAAAMFIGFYRHSRREYQRRLDNRR</sequence>
<protein>
    <recommendedName>
        <fullName evidence="6">SURF1-like protein</fullName>
    </recommendedName>
</protein>
<dbReference type="PANTHER" id="PTHR23427">
    <property type="entry name" value="SURFEIT LOCUS PROTEIN"/>
    <property type="match status" value="1"/>
</dbReference>
<feature type="transmembrane region" description="Helical" evidence="6">
    <location>
        <begin position="215"/>
        <end position="236"/>
    </location>
</feature>
<dbReference type="Proteomes" id="UP000537592">
    <property type="component" value="Unassembled WGS sequence"/>
</dbReference>
<dbReference type="CDD" id="cd06662">
    <property type="entry name" value="SURF1"/>
    <property type="match status" value="1"/>
</dbReference>
<comment type="similarity">
    <text evidence="2 6">Belongs to the SURF1 family.</text>
</comment>
<keyword evidence="3 6" id="KW-0812">Transmembrane</keyword>
<organism evidence="7 8">
    <name type="scientific">Pseudochelatococcus contaminans</name>
    <dbReference type="NCBI Taxonomy" id="1538103"/>
    <lineage>
        <taxon>Bacteria</taxon>
        <taxon>Pseudomonadati</taxon>
        <taxon>Pseudomonadota</taxon>
        <taxon>Alphaproteobacteria</taxon>
        <taxon>Hyphomicrobiales</taxon>
        <taxon>Chelatococcaceae</taxon>
        <taxon>Pseudochelatococcus</taxon>
    </lineage>
</organism>
<proteinExistence type="inferred from homology"/>
<comment type="caution">
    <text evidence="7">The sequence shown here is derived from an EMBL/GenBank/DDBJ whole genome shotgun (WGS) entry which is preliminary data.</text>
</comment>
<reference evidence="7 8" key="1">
    <citation type="submission" date="2020-08" db="EMBL/GenBank/DDBJ databases">
        <title>Genomic Encyclopedia of Type Strains, Phase IV (KMG-IV): sequencing the most valuable type-strain genomes for metagenomic binning, comparative biology and taxonomic classification.</title>
        <authorList>
            <person name="Goeker M."/>
        </authorList>
    </citation>
    <scope>NUCLEOTIDE SEQUENCE [LARGE SCALE GENOMIC DNA]</scope>
    <source>
        <strain evidence="7 8">DSM 28760</strain>
    </source>
</reference>
<dbReference type="EMBL" id="JACICC010000003">
    <property type="protein sequence ID" value="MBB3809644.1"/>
    <property type="molecule type" value="Genomic_DNA"/>
</dbReference>
<dbReference type="Pfam" id="PF02104">
    <property type="entry name" value="SURF1"/>
    <property type="match status" value="1"/>
</dbReference>
<gene>
    <name evidence="7" type="ORF">FHS81_001726</name>
</gene>
<dbReference type="InterPro" id="IPR002994">
    <property type="entry name" value="Surf1/Shy1"/>
</dbReference>
<evidence type="ECO:0000256" key="3">
    <source>
        <dbReference type="ARBA" id="ARBA00022692"/>
    </source>
</evidence>
<evidence type="ECO:0000313" key="7">
    <source>
        <dbReference type="EMBL" id="MBB3809644.1"/>
    </source>
</evidence>
<evidence type="ECO:0000313" key="8">
    <source>
        <dbReference type="Proteomes" id="UP000537592"/>
    </source>
</evidence>
<evidence type="ECO:0000256" key="2">
    <source>
        <dbReference type="ARBA" id="ARBA00007165"/>
    </source>
</evidence>
<evidence type="ECO:0000256" key="6">
    <source>
        <dbReference type="RuleBase" id="RU363076"/>
    </source>
</evidence>
<keyword evidence="4 6" id="KW-1133">Transmembrane helix</keyword>
<evidence type="ECO:0000256" key="4">
    <source>
        <dbReference type="ARBA" id="ARBA00022989"/>
    </source>
</evidence>
<comment type="subcellular location">
    <subcellularLocation>
        <location evidence="6">Cell membrane</location>
        <topology evidence="6">Multi-pass membrane protein</topology>
    </subcellularLocation>
    <subcellularLocation>
        <location evidence="1">Membrane</location>
    </subcellularLocation>
</comment>
<dbReference type="GO" id="GO:0005886">
    <property type="term" value="C:plasma membrane"/>
    <property type="evidence" value="ECO:0007669"/>
    <property type="project" value="UniProtKB-SubCell"/>
</dbReference>
<dbReference type="PROSITE" id="PS50895">
    <property type="entry name" value="SURF1"/>
    <property type="match status" value="1"/>
</dbReference>
<evidence type="ECO:0000256" key="1">
    <source>
        <dbReference type="ARBA" id="ARBA00004370"/>
    </source>
</evidence>
<dbReference type="PANTHER" id="PTHR23427:SF2">
    <property type="entry name" value="SURFEIT LOCUS PROTEIN 1"/>
    <property type="match status" value="1"/>
</dbReference>
<name>A0A7W6EGR2_9HYPH</name>
<feature type="transmembrane region" description="Helical" evidence="6">
    <location>
        <begin position="12"/>
        <end position="32"/>
    </location>
</feature>
<accession>A0A7W6EGR2</accession>
<dbReference type="AlphaFoldDB" id="A0A7W6EGR2"/>
<evidence type="ECO:0000256" key="5">
    <source>
        <dbReference type="ARBA" id="ARBA00023136"/>
    </source>
</evidence>